<evidence type="ECO:0000259" key="4">
    <source>
        <dbReference type="Pfam" id="PF18052"/>
    </source>
</evidence>
<dbReference type="Proteomes" id="UP000594638">
    <property type="component" value="Unassembled WGS sequence"/>
</dbReference>
<accession>A0A8S0PMV9</accession>
<organism evidence="5 6">
    <name type="scientific">Olea europaea subsp. europaea</name>
    <dbReference type="NCBI Taxonomy" id="158383"/>
    <lineage>
        <taxon>Eukaryota</taxon>
        <taxon>Viridiplantae</taxon>
        <taxon>Streptophyta</taxon>
        <taxon>Embryophyta</taxon>
        <taxon>Tracheophyta</taxon>
        <taxon>Spermatophyta</taxon>
        <taxon>Magnoliopsida</taxon>
        <taxon>eudicotyledons</taxon>
        <taxon>Gunneridae</taxon>
        <taxon>Pentapetalae</taxon>
        <taxon>asterids</taxon>
        <taxon>lamiids</taxon>
        <taxon>Lamiales</taxon>
        <taxon>Oleaceae</taxon>
        <taxon>Oleeae</taxon>
        <taxon>Olea</taxon>
    </lineage>
</organism>
<sequence length="180" mass="20762">MGIENIYLGHFFMVLLEKLSSGELLEFLRRLGIEDLLEELRTTLLMIKVVLTDAENKQLDRPVRKWLRDPESSAYNLDELLDRVIKNPSLRKNEGRTSKLRKLIPTCFNFSFPGSTLADGTASKLRNISSRFKVLSKEISKLDLVENVTREPYRTGERFQMASFMEESLTVTRAYRPCVG</sequence>
<dbReference type="Gene3D" id="1.20.5.4130">
    <property type="match status" value="1"/>
</dbReference>
<dbReference type="GO" id="GO:0000166">
    <property type="term" value="F:nucleotide binding"/>
    <property type="evidence" value="ECO:0007669"/>
    <property type="project" value="UniProtKB-KW"/>
</dbReference>
<keyword evidence="6" id="KW-1185">Reference proteome</keyword>
<dbReference type="InterPro" id="IPR041118">
    <property type="entry name" value="Rx_N"/>
</dbReference>
<dbReference type="Gramene" id="OE9A119523T1">
    <property type="protein sequence ID" value="OE9A119523C1"/>
    <property type="gene ID" value="OE9A119523"/>
</dbReference>
<feature type="domain" description="Disease resistance N-terminal" evidence="4">
    <location>
        <begin position="14"/>
        <end position="97"/>
    </location>
</feature>
<dbReference type="EMBL" id="CACTIH010000139">
    <property type="protein sequence ID" value="CAA2955143.1"/>
    <property type="molecule type" value="Genomic_DNA"/>
</dbReference>
<dbReference type="OrthoDB" id="1743675at2759"/>
<proteinExistence type="predicted"/>
<evidence type="ECO:0000313" key="6">
    <source>
        <dbReference type="Proteomes" id="UP000594638"/>
    </source>
</evidence>
<evidence type="ECO:0000313" key="5">
    <source>
        <dbReference type="EMBL" id="CAA2955143.1"/>
    </source>
</evidence>
<comment type="caution">
    <text evidence="5">The sequence shown here is derived from an EMBL/GenBank/DDBJ whole genome shotgun (WGS) entry which is preliminary data.</text>
</comment>
<evidence type="ECO:0000256" key="2">
    <source>
        <dbReference type="ARBA" id="ARBA00022741"/>
    </source>
</evidence>
<evidence type="ECO:0000256" key="3">
    <source>
        <dbReference type="ARBA" id="ARBA00022821"/>
    </source>
</evidence>
<dbReference type="GO" id="GO:0006952">
    <property type="term" value="P:defense response"/>
    <property type="evidence" value="ECO:0007669"/>
    <property type="project" value="UniProtKB-KW"/>
</dbReference>
<evidence type="ECO:0000256" key="1">
    <source>
        <dbReference type="ARBA" id="ARBA00022737"/>
    </source>
</evidence>
<dbReference type="Pfam" id="PF18052">
    <property type="entry name" value="Rx_N"/>
    <property type="match status" value="1"/>
</dbReference>
<name>A0A8S0PMV9_OLEEU</name>
<keyword evidence="2" id="KW-0547">Nucleotide-binding</keyword>
<gene>
    <name evidence="5" type="ORF">OLEA9_A119523</name>
</gene>
<protein>
    <recommendedName>
        <fullName evidence="4">Disease resistance N-terminal domain-containing protein</fullName>
    </recommendedName>
</protein>
<dbReference type="AlphaFoldDB" id="A0A8S0PMV9"/>
<reference evidence="5 6" key="1">
    <citation type="submission" date="2019-12" db="EMBL/GenBank/DDBJ databases">
        <authorList>
            <person name="Alioto T."/>
            <person name="Alioto T."/>
            <person name="Gomez Garrido J."/>
        </authorList>
    </citation>
    <scope>NUCLEOTIDE SEQUENCE [LARGE SCALE GENOMIC DNA]</scope>
</reference>
<keyword evidence="3" id="KW-0611">Plant defense</keyword>
<keyword evidence="1" id="KW-0677">Repeat</keyword>